<protein>
    <recommendedName>
        <fullName evidence="3">DUF2345 domain-containing protein</fullName>
    </recommendedName>
</protein>
<sequence length="199" mass="20867">MPKLICTIEMDKEKGLILTTEDKDGKILQTVTMNGESITLQVKGNDATSTVVQKQDSVTVTCKSFVLKAETIEVTSSKTSSWKSDDTFALESTKAFTLTSGDTLTQKAKADASLSSEKAVALKATAKFSVEGEKVDVEGKTGPVALKAPTVKLEGTKDVVLEAPMVKVTAEALLALKTDGMAELKGGMTTVGGSMVNVG</sequence>
<dbReference type="EMBL" id="RAVZ01000556">
    <property type="protein sequence ID" value="RKG70039.1"/>
    <property type="molecule type" value="Genomic_DNA"/>
</dbReference>
<evidence type="ECO:0008006" key="3">
    <source>
        <dbReference type="Google" id="ProtNLM"/>
    </source>
</evidence>
<reference evidence="2" key="1">
    <citation type="submission" date="2018-09" db="EMBL/GenBank/DDBJ databases">
        <authorList>
            <person name="Livingstone P.G."/>
            <person name="Whitworth D.E."/>
        </authorList>
    </citation>
    <scope>NUCLEOTIDE SEQUENCE [LARGE SCALE GENOMIC DNA]</scope>
    <source>
        <strain evidence="2">CA054A</strain>
    </source>
</reference>
<name>A0A3A8HFR8_9BACT</name>
<dbReference type="Proteomes" id="UP000268094">
    <property type="component" value="Unassembled WGS sequence"/>
</dbReference>
<keyword evidence="2" id="KW-1185">Reference proteome</keyword>
<accession>A0A3A8HFR8</accession>
<evidence type="ECO:0000313" key="1">
    <source>
        <dbReference type="EMBL" id="RKG70039.1"/>
    </source>
</evidence>
<gene>
    <name evidence="1" type="ORF">D7V88_39970</name>
</gene>
<evidence type="ECO:0000313" key="2">
    <source>
        <dbReference type="Proteomes" id="UP000268094"/>
    </source>
</evidence>
<comment type="caution">
    <text evidence="1">The sequence shown here is derived from an EMBL/GenBank/DDBJ whole genome shotgun (WGS) entry which is preliminary data.</text>
</comment>
<dbReference type="RefSeq" id="WP_120545750.1">
    <property type="nucleotide sequence ID" value="NZ_RAVZ01000556.1"/>
</dbReference>
<dbReference type="OrthoDB" id="5505665at2"/>
<organism evidence="1 2">
    <name type="scientific">Corallococcus terminator</name>
    <dbReference type="NCBI Taxonomy" id="2316733"/>
    <lineage>
        <taxon>Bacteria</taxon>
        <taxon>Pseudomonadati</taxon>
        <taxon>Myxococcota</taxon>
        <taxon>Myxococcia</taxon>
        <taxon>Myxococcales</taxon>
        <taxon>Cystobacterineae</taxon>
        <taxon>Myxococcaceae</taxon>
        <taxon>Corallococcus</taxon>
    </lineage>
</organism>
<dbReference type="AlphaFoldDB" id="A0A3A8HFR8"/>
<proteinExistence type="predicted"/>